<evidence type="ECO:0000259" key="1">
    <source>
        <dbReference type="SMART" id="SM01368"/>
    </source>
</evidence>
<dbReference type="GO" id="GO:0005667">
    <property type="term" value="C:transcription regulator complex"/>
    <property type="evidence" value="ECO:0007669"/>
    <property type="project" value="TreeGrafter"/>
</dbReference>
<reference evidence="2" key="1">
    <citation type="submission" date="2021-09" db="EMBL/GenBank/DDBJ databases">
        <authorList>
            <consortium name="AG Swart"/>
            <person name="Singh M."/>
            <person name="Singh A."/>
            <person name="Seah K."/>
            <person name="Emmerich C."/>
        </authorList>
    </citation>
    <scope>NUCLEOTIDE SEQUENCE</scope>
    <source>
        <strain evidence="2">ATCC30299</strain>
    </source>
</reference>
<organism evidence="2 3">
    <name type="scientific">Blepharisma stoltei</name>
    <dbReference type="NCBI Taxonomy" id="1481888"/>
    <lineage>
        <taxon>Eukaryota</taxon>
        <taxon>Sar</taxon>
        <taxon>Alveolata</taxon>
        <taxon>Ciliophora</taxon>
        <taxon>Postciliodesmatophora</taxon>
        <taxon>Heterotrichea</taxon>
        <taxon>Heterotrichida</taxon>
        <taxon>Blepharismidae</taxon>
        <taxon>Blepharisma</taxon>
    </lineage>
</organism>
<gene>
    <name evidence="2" type="ORF">BSTOLATCC_MIC7836</name>
</gene>
<protein>
    <recommendedName>
        <fullName evidence="1">Retinoblastoma-associated protein A-box domain-containing protein</fullName>
    </recommendedName>
</protein>
<evidence type="ECO:0000313" key="3">
    <source>
        <dbReference type="Proteomes" id="UP001162131"/>
    </source>
</evidence>
<dbReference type="PANTHER" id="PTHR13742:SF17">
    <property type="entry name" value="RE32990P-RELATED"/>
    <property type="match status" value="1"/>
</dbReference>
<dbReference type="GO" id="GO:0006357">
    <property type="term" value="P:regulation of transcription by RNA polymerase II"/>
    <property type="evidence" value="ECO:0007669"/>
    <property type="project" value="InterPro"/>
</dbReference>
<dbReference type="GO" id="GO:0000977">
    <property type="term" value="F:RNA polymerase II transcription regulatory region sequence-specific DNA binding"/>
    <property type="evidence" value="ECO:0007669"/>
    <property type="project" value="TreeGrafter"/>
</dbReference>
<dbReference type="GO" id="GO:0000785">
    <property type="term" value="C:chromatin"/>
    <property type="evidence" value="ECO:0007669"/>
    <property type="project" value="TreeGrafter"/>
</dbReference>
<dbReference type="InterPro" id="IPR028309">
    <property type="entry name" value="RB_fam"/>
</dbReference>
<sequence>MNHDSNYIESLATQLNLDTQTIQIALKISKEFNQNSQKIEFFDSYLSRASIFLAMRINPEKIKVSLYRLAKGVDETADFIAFLKDFLKSTNAANDILIEVDKFSFTASVFRKFQEIWGQLELNEQQGHFGVVGMIKEFAWMLVSLGRLMLITNPYDIVETACLMIGVLYFILTNLPSTVTYACPNSSLINYLASLLSGDEEQGTDSALTVLNLIQNLKKQEILRGNVDETENLEGIFSACHLNHNLQNLSKFYENESRSRIDDREFIQKHKASTPVKQLPKILRNKTLNYQTVNSKRLIAWDNDNEDISLKSQLESIKRLPPMSPFQMATPMSMAMEMSSWLRDITKKVSVDNLPTKLAEYLANTEIQISQKVNEYRNKLALFYDETQNCPDIIMEYMSSSKPNQKVEITISLYLKSIDGMLTNEEKRLTSRNFGVLLNNDSFHQTALACSIISVIFLHSLTHITFPQVLSFCQIAGFEFWKLINSFAQFDVKFPIPLKRHFKEIEVKILSELAWEQNSPIFQYLKEYIGEIHSPIPEALDESESSDITPKSPNNGIFSVFFRRVLSHSAHRVLELTEILGINDEIREHIWDILKIALSEHTEILLNRHLDTLILCCVYSVCKLHSPIEFKSLIEQYTGIYGDNQKIYKDIYQAGDIIRFYNKCFIPSFKVFLTGLNPIKPRIAALNPTSPLRANLPSPLQYYSPLGSPGMGCSPRSNYLTPRTRKLYAFNESSDIKPGIIPKSGRLISFDDENSTRAAQLEEIPENI</sequence>
<dbReference type="InterPro" id="IPR002719">
    <property type="entry name" value="RB_B"/>
</dbReference>
<name>A0AAU9IF56_9CILI</name>
<feature type="domain" description="Retinoblastoma-associated protein A-box" evidence="1">
    <location>
        <begin position="330"/>
        <end position="525"/>
    </location>
</feature>
<dbReference type="SMART" id="SM01368">
    <property type="entry name" value="RB_A"/>
    <property type="match status" value="1"/>
</dbReference>
<dbReference type="SUPFAM" id="SSF47954">
    <property type="entry name" value="Cyclin-like"/>
    <property type="match status" value="2"/>
</dbReference>
<dbReference type="GO" id="GO:0030154">
    <property type="term" value="P:cell differentiation"/>
    <property type="evidence" value="ECO:0007669"/>
    <property type="project" value="TreeGrafter"/>
</dbReference>
<dbReference type="GO" id="GO:2000134">
    <property type="term" value="P:negative regulation of G1/S transition of mitotic cell cycle"/>
    <property type="evidence" value="ECO:0007669"/>
    <property type="project" value="TreeGrafter"/>
</dbReference>
<dbReference type="PANTHER" id="PTHR13742">
    <property type="entry name" value="RETINOBLASTOMA-ASSOCIATED PROTEIN RB -RELATED"/>
    <property type="match status" value="1"/>
</dbReference>
<evidence type="ECO:0000313" key="2">
    <source>
        <dbReference type="EMBL" id="CAG9313051.1"/>
    </source>
</evidence>
<dbReference type="EMBL" id="CAJZBQ010000009">
    <property type="protein sequence ID" value="CAG9313051.1"/>
    <property type="molecule type" value="Genomic_DNA"/>
</dbReference>
<dbReference type="GO" id="GO:0005634">
    <property type="term" value="C:nucleus"/>
    <property type="evidence" value="ECO:0007669"/>
    <property type="project" value="InterPro"/>
</dbReference>
<dbReference type="InterPro" id="IPR036915">
    <property type="entry name" value="Cyclin-like_sf"/>
</dbReference>
<comment type="caution">
    <text evidence="2">The sequence shown here is derived from an EMBL/GenBank/DDBJ whole genome shotgun (WGS) entry which is preliminary data.</text>
</comment>
<accession>A0AAU9IF56</accession>
<dbReference type="Gene3D" id="1.10.472.10">
    <property type="entry name" value="Cyclin-like"/>
    <property type="match status" value="2"/>
</dbReference>
<dbReference type="AlphaFoldDB" id="A0AAU9IF56"/>
<dbReference type="Proteomes" id="UP001162131">
    <property type="component" value="Unassembled WGS sequence"/>
</dbReference>
<dbReference type="CDD" id="cd20548">
    <property type="entry name" value="CYCLIN_RB-like"/>
    <property type="match status" value="1"/>
</dbReference>
<proteinExistence type="predicted"/>
<dbReference type="Pfam" id="PF01857">
    <property type="entry name" value="RB_B"/>
    <property type="match status" value="1"/>
</dbReference>
<keyword evidence="3" id="KW-1185">Reference proteome</keyword>
<dbReference type="Pfam" id="PF01858">
    <property type="entry name" value="RB_A"/>
    <property type="match status" value="1"/>
</dbReference>
<dbReference type="InterPro" id="IPR002720">
    <property type="entry name" value="RB_A"/>
</dbReference>